<dbReference type="RefSeq" id="XP_041165327.1">
    <property type="nucleotide sequence ID" value="XM_041299668.1"/>
</dbReference>
<sequence length="196" mass="21532">MHQEAIQGKLWPLKYSARERKFSYFYGTDLHVSMEVMPLTCAVKPSSNVILLYSLTRFCASKNEPKGCPSDSATDELPGNLSQWSIKARFNLISQPPEDTDPTANQESDRVVLGPPFDHPIGSLILPQVVDLNWRHAQQLGNAGVYSVAFENALVPSQLTIDASIVMKYGMHACIHAENVKRLGGMVISLASGCIS</sequence>
<dbReference type="GeneID" id="64593432"/>
<evidence type="ECO:0000313" key="1">
    <source>
        <dbReference type="EMBL" id="KAG1802135.1"/>
    </source>
</evidence>
<keyword evidence="2" id="KW-1185">Reference proteome</keyword>
<accession>A0A9P7J426</accession>
<reference evidence="1" key="1">
    <citation type="journal article" date="2020" name="New Phytol.">
        <title>Comparative genomics reveals dynamic genome evolution in host specialist ectomycorrhizal fungi.</title>
        <authorList>
            <person name="Lofgren L.A."/>
            <person name="Nguyen N.H."/>
            <person name="Vilgalys R."/>
            <person name="Ruytinx J."/>
            <person name="Liao H.L."/>
            <person name="Branco S."/>
            <person name="Kuo A."/>
            <person name="LaButti K."/>
            <person name="Lipzen A."/>
            <person name="Andreopoulos W."/>
            <person name="Pangilinan J."/>
            <person name="Riley R."/>
            <person name="Hundley H."/>
            <person name="Na H."/>
            <person name="Barry K."/>
            <person name="Grigoriev I.V."/>
            <person name="Stajich J.E."/>
            <person name="Kennedy P.G."/>
        </authorList>
    </citation>
    <scope>NUCLEOTIDE SEQUENCE</scope>
    <source>
        <strain evidence="1">S12</strain>
    </source>
</reference>
<organism evidence="1 2">
    <name type="scientific">Suillus plorans</name>
    <dbReference type="NCBI Taxonomy" id="116603"/>
    <lineage>
        <taxon>Eukaryota</taxon>
        <taxon>Fungi</taxon>
        <taxon>Dikarya</taxon>
        <taxon>Basidiomycota</taxon>
        <taxon>Agaricomycotina</taxon>
        <taxon>Agaricomycetes</taxon>
        <taxon>Agaricomycetidae</taxon>
        <taxon>Boletales</taxon>
        <taxon>Suillineae</taxon>
        <taxon>Suillaceae</taxon>
        <taxon>Suillus</taxon>
    </lineage>
</organism>
<comment type="caution">
    <text evidence="1">The sequence shown here is derived from an EMBL/GenBank/DDBJ whole genome shotgun (WGS) entry which is preliminary data.</text>
</comment>
<protein>
    <submittedName>
        <fullName evidence="1">Uncharacterized protein</fullName>
    </submittedName>
</protein>
<dbReference type="Proteomes" id="UP000719766">
    <property type="component" value="Unassembled WGS sequence"/>
</dbReference>
<dbReference type="AlphaFoldDB" id="A0A9P7J426"/>
<dbReference type="EMBL" id="JABBWE010000006">
    <property type="protein sequence ID" value="KAG1802135.1"/>
    <property type="molecule type" value="Genomic_DNA"/>
</dbReference>
<proteinExistence type="predicted"/>
<gene>
    <name evidence="1" type="ORF">HD556DRAFT_1304313</name>
</gene>
<evidence type="ECO:0000313" key="2">
    <source>
        <dbReference type="Proteomes" id="UP000719766"/>
    </source>
</evidence>
<name>A0A9P7J426_9AGAM</name>